<name>A0ABU3SY05_9ALTE</name>
<evidence type="ECO:0000313" key="1">
    <source>
        <dbReference type="EMBL" id="MDU0354900.1"/>
    </source>
</evidence>
<evidence type="ECO:0000313" key="2">
    <source>
        <dbReference type="Proteomes" id="UP001247805"/>
    </source>
</evidence>
<reference evidence="1 2" key="1">
    <citation type="submission" date="2023-10" db="EMBL/GenBank/DDBJ databases">
        <title>Glaciecola aquimarina strain GGW-M5 nov., isolated from a coastal seawater.</title>
        <authorList>
            <person name="Bayburt H."/>
            <person name="Kim J.M."/>
            <person name="Choi B.J."/>
            <person name="Jeon C.O."/>
        </authorList>
    </citation>
    <scope>NUCLEOTIDE SEQUENCE [LARGE SCALE GENOMIC DNA]</scope>
    <source>
        <strain evidence="1 2">KCTC 32108</strain>
    </source>
</reference>
<dbReference type="Gene3D" id="2.60.120.260">
    <property type="entry name" value="Galactose-binding domain-like"/>
    <property type="match status" value="1"/>
</dbReference>
<gene>
    <name evidence="1" type="ORF">RS130_14165</name>
</gene>
<protein>
    <submittedName>
        <fullName evidence="1">Uncharacterized protein</fullName>
    </submittedName>
</protein>
<proteinExistence type="predicted"/>
<dbReference type="Proteomes" id="UP001247805">
    <property type="component" value="Unassembled WGS sequence"/>
</dbReference>
<dbReference type="RefSeq" id="WP_316026470.1">
    <property type="nucleotide sequence ID" value="NZ_JAWDIO010000002.1"/>
</dbReference>
<organism evidence="1 2">
    <name type="scientific">Paraglaciecola aquimarina</name>
    <dbReference type="NCBI Taxonomy" id="1235557"/>
    <lineage>
        <taxon>Bacteria</taxon>
        <taxon>Pseudomonadati</taxon>
        <taxon>Pseudomonadota</taxon>
        <taxon>Gammaproteobacteria</taxon>
        <taxon>Alteromonadales</taxon>
        <taxon>Alteromonadaceae</taxon>
        <taxon>Paraglaciecola</taxon>
    </lineage>
</organism>
<comment type="caution">
    <text evidence="1">The sequence shown here is derived from an EMBL/GenBank/DDBJ whole genome shotgun (WGS) entry which is preliminary data.</text>
</comment>
<dbReference type="EMBL" id="JAWDIO010000002">
    <property type="protein sequence ID" value="MDU0354900.1"/>
    <property type="molecule type" value="Genomic_DNA"/>
</dbReference>
<keyword evidence="2" id="KW-1185">Reference proteome</keyword>
<sequence>MPENDSATTKKVRLALQAVLDAMKPYPIYDPSTMPREAKRMAFLKEYMFEDFTGCVVMEAESVGFALDESWIIQNHIPGFTGAGYLRALRAQPEKPEKGLISFNMNISSEGRWLFDVRHRHDHTNLNRQNGFWMKISDGPWKAYYSANNDKANGWEFGVTDSQSTKTSTYFVAGANRIQIAPMSDNFKLDRIVAYRENRARCAKDIATPQVGYHPWFDAAHFAE</sequence>
<accession>A0ABU3SY05</accession>